<gene>
    <name evidence="1" type="ORF">LOY88_002853</name>
</gene>
<comment type="caution">
    <text evidence="1">The sequence shown here is derived from an EMBL/GenBank/DDBJ whole genome shotgun (WGS) entry which is preliminary data.</text>
</comment>
<reference evidence="1" key="1">
    <citation type="journal article" date="2022" name="bioRxiv">
        <title>Population genetic analysis of Ophidiomyces ophidiicola, the causative agent of snake fungal disease, indicates recent introductions to the USA.</title>
        <authorList>
            <person name="Ladner J.T."/>
            <person name="Palmer J.M."/>
            <person name="Ettinger C.L."/>
            <person name="Stajich J.E."/>
            <person name="Farrell T.M."/>
            <person name="Glorioso B.M."/>
            <person name="Lawson B."/>
            <person name="Price S.J."/>
            <person name="Stengle A.G."/>
            <person name="Grear D.A."/>
            <person name="Lorch J.M."/>
        </authorList>
    </citation>
    <scope>NUCLEOTIDE SEQUENCE</scope>
    <source>
        <strain evidence="1">NWHC 24266-5</strain>
    </source>
</reference>
<name>A0ACB8UY28_9EURO</name>
<dbReference type="EMBL" id="JALBCA010000035">
    <property type="protein sequence ID" value="KAI2387896.1"/>
    <property type="molecule type" value="Genomic_DNA"/>
</dbReference>
<sequence>MSSRALRKVQKQRELARQEAEQENTSDQECEDFKPLTSKFNAFDLLDADDEVSEGEEAHIEDDPEPVPSPKPTANRKKKKQKKKKATKRDITSADTPVHAASDGQGLDDIDRALKELSVHKIEDGGHAGAPPNEADESEALCALLAVDTKRLNAMNEMRKLFGNVAVEDRDGGESPGRRRERNREMVDLGRALTGRFSPASRGQVLSGMALRKNVLMQGKDEWPRMTSGGLGMEIVAKRPSGVTEFKLVHNSHYQDVQRQFDMCVQSMEPERMIEHLQFNPYHISTLLQVSEIAKHQGDHAVSGDLLERALFNIGRSVQSSFGTCLKEGKARLNFTLKENRELWLATWRYVINLGMKGTWKTTYEWAKFLLSLDTDDPYCLNLTIDQIAIKAREHEHFLELCSHPIFKERWDSFPNIQCSLSLAYVLKGNATGARDQLRKAVSRYPWIFCRLAQELNISPVPRSIWGATAPNSAFELFAELYIKRAKDIWNTPETISLLVEVADSVDATQPAMLAPEISLNIARHVLVSDIPAVLTHLPREFTAGQISASDPLPPGQPLGQEDVPSSWLFNVIRGVINANAIPENAHSDGESSLDSGEVIVTHDHWLFNKGLFDVAWFIEENGVDPGNWDMDRDITPIAAWVRRLMKDVPPDEWNQTLHERAAEAMVKVLQDQAIPIVTDLLKEELLRQSEEQ</sequence>
<proteinExistence type="predicted"/>
<accession>A0ACB8UY28</accession>
<protein>
    <submittedName>
        <fullName evidence="1">Uncharacterized protein</fullName>
    </submittedName>
</protein>
<evidence type="ECO:0000313" key="1">
    <source>
        <dbReference type="EMBL" id="KAI2387896.1"/>
    </source>
</evidence>
<organism evidence="1">
    <name type="scientific">Ophidiomyces ophidiicola</name>
    <dbReference type="NCBI Taxonomy" id="1387563"/>
    <lineage>
        <taxon>Eukaryota</taxon>
        <taxon>Fungi</taxon>
        <taxon>Dikarya</taxon>
        <taxon>Ascomycota</taxon>
        <taxon>Pezizomycotina</taxon>
        <taxon>Eurotiomycetes</taxon>
        <taxon>Eurotiomycetidae</taxon>
        <taxon>Onygenales</taxon>
        <taxon>Onygenaceae</taxon>
        <taxon>Ophidiomyces</taxon>
    </lineage>
</organism>